<accession>A0A2G1QME3</accession>
<dbReference type="RefSeq" id="WP_099306830.1">
    <property type="nucleotide sequence ID" value="NZ_PDVP01000007.1"/>
</dbReference>
<organism evidence="2 3">
    <name type="scientific">Zhengella mangrovi</name>
    <dbReference type="NCBI Taxonomy" id="1982044"/>
    <lineage>
        <taxon>Bacteria</taxon>
        <taxon>Pseudomonadati</taxon>
        <taxon>Pseudomonadota</taxon>
        <taxon>Alphaproteobacteria</taxon>
        <taxon>Hyphomicrobiales</taxon>
        <taxon>Notoacmeibacteraceae</taxon>
        <taxon>Zhengella</taxon>
    </lineage>
</organism>
<proteinExistence type="predicted"/>
<dbReference type="Proteomes" id="UP000221168">
    <property type="component" value="Unassembled WGS sequence"/>
</dbReference>
<dbReference type="AlphaFoldDB" id="A0A2G1QME3"/>
<feature type="transmembrane region" description="Helical" evidence="1">
    <location>
        <begin position="89"/>
        <end position="115"/>
    </location>
</feature>
<keyword evidence="1" id="KW-0812">Transmembrane</keyword>
<feature type="transmembrane region" description="Helical" evidence="1">
    <location>
        <begin position="150"/>
        <end position="168"/>
    </location>
</feature>
<reference evidence="2 3" key="1">
    <citation type="submission" date="2017-10" db="EMBL/GenBank/DDBJ databases">
        <title>Sedimentibacterium mangrovi gen. nov., sp. nov., a novel member of family Phyllobacteriacea isolated from mangrove sediment.</title>
        <authorList>
            <person name="Liao H."/>
            <person name="Tian Y."/>
        </authorList>
    </citation>
    <scope>NUCLEOTIDE SEQUENCE [LARGE SCALE GENOMIC DNA]</scope>
    <source>
        <strain evidence="2 3">X9-2-2</strain>
    </source>
</reference>
<name>A0A2G1QME3_9HYPH</name>
<evidence type="ECO:0000313" key="2">
    <source>
        <dbReference type="EMBL" id="PHP66644.1"/>
    </source>
</evidence>
<dbReference type="OrthoDB" id="8283003at2"/>
<evidence type="ECO:0000313" key="3">
    <source>
        <dbReference type="Proteomes" id="UP000221168"/>
    </source>
</evidence>
<keyword evidence="1" id="KW-1133">Transmembrane helix</keyword>
<feature type="transmembrane region" description="Helical" evidence="1">
    <location>
        <begin position="20"/>
        <end position="44"/>
    </location>
</feature>
<protein>
    <submittedName>
        <fullName evidence="2">Uncharacterized protein</fullName>
    </submittedName>
</protein>
<sequence>MGSAGRLPFRAALRAGTPDWRVALLGAIAWGTAMLASAAAGLGLDGWSSTDMARVLVLFFAGGGVAFPLALALFGILARWLGFRPTQRFAAAFLLLGIGTIATTAFGFSQVFRYYFATFHAPFGTRLWANQTVFTTAAGVYHFLVMGLRLFVPVGLPALLLAAFLLAGRPS</sequence>
<feature type="transmembrane region" description="Helical" evidence="1">
    <location>
        <begin position="56"/>
        <end position="77"/>
    </location>
</feature>
<gene>
    <name evidence="2" type="ORF">CSC94_13250</name>
</gene>
<evidence type="ECO:0000256" key="1">
    <source>
        <dbReference type="SAM" id="Phobius"/>
    </source>
</evidence>
<comment type="caution">
    <text evidence="2">The sequence shown here is derived from an EMBL/GenBank/DDBJ whole genome shotgun (WGS) entry which is preliminary data.</text>
</comment>
<keyword evidence="1" id="KW-0472">Membrane</keyword>
<dbReference type="EMBL" id="PDVP01000007">
    <property type="protein sequence ID" value="PHP66644.1"/>
    <property type="molecule type" value="Genomic_DNA"/>
</dbReference>
<keyword evidence="3" id="KW-1185">Reference proteome</keyword>